<proteinExistence type="predicted"/>
<feature type="compositionally biased region" description="Basic residues" evidence="1">
    <location>
        <begin position="1"/>
        <end position="16"/>
    </location>
</feature>
<comment type="caution">
    <text evidence="2">The sequence shown here is derived from an EMBL/GenBank/DDBJ whole genome shotgun (WGS) entry which is preliminary data.</text>
</comment>
<evidence type="ECO:0000256" key="1">
    <source>
        <dbReference type="SAM" id="MobiDB-lite"/>
    </source>
</evidence>
<feature type="compositionally biased region" description="Low complexity" evidence="1">
    <location>
        <begin position="25"/>
        <end position="35"/>
    </location>
</feature>
<organism evidence="2 3">
    <name type="scientific">Tothia fuscella</name>
    <dbReference type="NCBI Taxonomy" id="1048955"/>
    <lineage>
        <taxon>Eukaryota</taxon>
        <taxon>Fungi</taxon>
        <taxon>Dikarya</taxon>
        <taxon>Ascomycota</taxon>
        <taxon>Pezizomycotina</taxon>
        <taxon>Dothideomycetes</taxon>
        <taxon>Pleosporomycetidae</taxon>
        <taxon>Venturiales</taxon>
        <taxon>Cylindrosympodiaceae</taxon>
        <taxon>Tothia</taxon>
    </lineage>
</organism>
<feature type="region of interest" description="Disordered" evidence="1">
    <location>
        <begin position="1"/>
        <end position="45"/>
    </location>
</feature>
<name>A0A9P4NTB5_9PEZI</name>
<gene>
    <name evidence="2" type="ORF">EJ08DRAFT_212946</name>
</gene>
<dbReference type="EMBL" id="MU007036">
    <property type="protein sequence ID" value="KAF2430856.1"/>
    <property type="molecule type" value="Genomic_DNA"/>
</dbReference>
<protein>
    <submittedName>
        <fullName evidence="2">Uncharacterized protein</fullName>
    </submittedName>
</protein>
<accession>A0A9P4NTB5</accession>
<dbReference type="OrthoDB" id="4147798at2759"/>
<evidence type="ECO:0000313" key="2">
    <source>
        <dbReference type="EMBL" id="KAF2430856.1"/>
    </source>
</evidence>
<sequence>MASRHNRKRTRSRPRNRVATMKARSILSSSSSDLSTFNPPPPLPGLQRTAMHWQQQYNSWQDHLREQHQNQALREKHEAEAAELQRLRIFGGEAGDEVSLCAPMLAVVTGLFNGNLDYEDP</sequence>
<keyword evidence="3" id="KW-1185">Reference proteome</keyword>
<dbReference type="AlphaFoldDB" id="A0A9P4NTB5"/>
<reference evidence="2" key="1">
    <citation type="journal article" date="2020" name="Stud. Mycol.">
        <title>101 Dothideomycetes genomes: a test case for predicting lifestyles and emergence of pathogens.</title>
        <authorList>
            <person name="Haridas S."/>
            <person name="Albert R."/>
            <person name="Binder M."/>
            <person name="Bloem J."/>
            <person name="Labutti K."/>
            <person name="Salamov A."/>
            <person name="Andreopoulos B."/>
            <person name="Baker S."/>
            <person name="Barry K."/>
            <person name="Bills G."/>
            <person name="Bluhm B."/>
            <person name="Cannon C."/>
            <person name="Castanera R."/>
            <person name="Culley D."/>
            <person name="Daum C."/>
            <person name="Ezra D."/>
            <person name="Gonzalez J."/>
            <person name="Henrissat B."/>
            <person name="Kuo A."/>
            <person name="Liang C."/>
            <person name="Lipzen A."/>
            <person name="Lutzoni F."/>
            <person name="Magnuson J."/>
            <person name="Mondo S."/>
            <person name="Nolan M."/>
            <person name="Ohm R."/>
            <person name="Pangilinan J."/>
            <person name="Park H.-J."/>
            <person name="Ramirez L."/>
            <person name="Alfaro M."/>
            <person name="Sun H."/>
            <person name="Tritt A."/>
            <person name="Yoshinaga Y."/>
            <person name="Zwiers L.-H."/>
            <person name="Turgeon B."/>
            <person name="Goodwin S."/>
            <person name="Spatafora J."/>
            <person name="Crous P."/>
            <person name="Grigoriev I."/>
        </authorList>
    </citation>
    <scope>NUCLEOTIDE SEQUENCE</scope>
    <source>
        <strain evidence="2">CBS 130266</strain>
    </source>
</reference>
<evidence type="ECO:0000313" key="3">
    <source>
        <dbReference type="Proteomes" id="UP000800235"/>
    </source>
</evidence>
<dbReference type="Proteomes" id="UP000800235">
    <property type="component" value="Unassembled WGS sequence"/>
</dbReference>